<feature type="transmembrane region" description="Helical" evidence="2">
    <location>
        <begin position="20"/>
        <end position="40"/>
    </location>
</feature>
<dbReference type="EMBL" id="FOVP01000010">
    <property type="protein sequence ID" value="SFN86843.1"/>
    <property type="molecule type" value="Genomic_DNA"/>
</dbReference>
<reference evidence="4" key="1">
    <citation type="submission" date="2016-10" db="EMBL/GenBank/DDBJ databases">
        <authorList>
            <person name="Varghese N."/>
            <person name="Submissions S."/>
        </authorList>
    </citation>
    <scope>NUCLEOTIDE SEQUENCE [LARGE SCALE GENOMIC DNA]</scope>
    <source>
        <strain evidence="4">DSM 28463</strain>
    </source>
</reference>
<name>A0A1I5CIV3_9RHOB</name>
<feature type="compositionally biased region" description="Polar residues" evidence="1">
    <location>
        <begin position="239"/>
        <end position="251"/>
    </location>
</feature>
<feature type="transmembrane region" description="Helical" evidence="2">
    <location>
        <begin position="181"/>
        <end position="204"/>
    </location>
</feature>
<dbReference type="RefSeq" id="WP_092838040.1">
    <property type="nucleotide sequence ID" value="NZ_FOVP01000010.1"/>
</dbReference>
<evidence type="ECO:0000256" key="1">
    <source>
        <dbReference type="SAM" id="MobiDB-lite"/>
    </source>
</evidence>
<feature type="transmembrane region" description="Helical" evidence="2">
    <location>
        <begin position="133"/>
        <end position="161"/>
    </location>
</feature>
<feature type="compositionally biased region" description="Low complexity" evidence="1">
    <location>
        <begin position="227"/>
        <end position="238"/>
    </location>
</feature>
<dbReference type="GO" id="GO:0005886">
    <property type="term" value="C:plasma membrane"/>
    <property type="evidence" value="ECO:0007669"/>
    <property type="project" value="TreeGrafter"/>
</dbReference>
<evidence type="ECO:0000256" key="2">
    <source>
        <dbReference type="SAM" id="Phobius"/>
    </source>
</evidence>
<dbReference type="AlphaFoldDB" id="A0A1I5CIV3"/>
<feature type="transmembrane region" description="Helical" evidence="2">
    <location>
        <begin position="52"/>
        <end position="73"/>
    </location>
</feature>
<feature type="transmembrane region" description="Helical" evidence="2">
    <location>
        <begin position="262"/>
        <end position="280"/>
    </location>
</feature>
<feature type="transmembrane region" description="Helical" evidence="2">
    <location>
        <begin position="326"/>
        <end position="352"/>
    </location>
</feature>
<dbReference type="STRING" id="1005928.SAMN04487859_11066"/>
<dbReference type="PANTHER" id="PTHR41983:SF2">
    <property type="entry name" value="SHORT-CHAIN FATTY ACID TRANSPORTER-RELATED"/>
    <property type="match status" value="1"/>
</dbReference>
<feature type="transmembrane region" description="Helical" evidence="2">
    <location>
        <begin position="286"/>
        <end position="305"/>
    </location>
</feature>
<protein>
    <submittedName>
        <fullName evidence="3">Short-chain fatty acids transporter</fullName>
    </submittedName>
</protein>
<evidence type="ECO:0000313" key="3">
    <source>
        <dbReference type="EMBL" id="SFN86843.1"/>
    </source>
</evidence>
<feature type="transmembrane region" description="Helical" evidence="2">
    <location>
        <begin position="358"/>
        <end position="382"/>
    </location>
</feature>
<keyword evidence="4" id="KW-1185">Reference proteome</keyword>
<accession>A0A1I5CIV3</accession>
<dbReference type="InterPro" id="IPR006160">
    <property type="entry name" value="SCFA_transpt_AtoE"/>
</dbReference>
<feature type="transmembrane region" description="Helical" evidence="2">
    <location>
        <begin position="434"/>
        <end position="455"/>
    </location>
</feature>
<keyword evidence="2" id="KW-1133">Transmembrane helix</keyword>
<sequence length="456" mass="48020">MRVLSSFFTRIAERYLPDAFVFVFLLSALTFLLGMAQGYGPTAVAEFWGNGFFKILTFTAQSTLVLATGFALAHTPFVHNALVAFANIPKNEVQVIILTTLVMMACSLFSWGFGLVAGAIVARQMGIVHRGRIHYPLVVAATYSGFLVWHGGYSGAIPTIIATPGHFLEDQMGVVPVADTLLSPTNLVIILALAIFIPIVNVMMRPKADGVRQSIPDAAGELDNDFEPSAAPSTESASGNHPTGPSGQGASSPAERMETSRLVTLFLGALAALYLLSYFIGGGAVTLNTVILSFFALGLILTPNARAYSRTFQGGAKAAYGIILQFPFYGGIMGMMVGTGLAAALASGFVSISTAHTLPFWSFLGAGLVNIFVPSGGGQWAVQGPIMITAANELGANMPRVAMAVAWGEAWTNMIQPFWTLPMLAIAGLGIRDIMGYTAAVLLVSGVLIGGILLIM</sequence>
<dbReference type="Proteomes" id="UP000198599">
    <property type="component" value="Unassembled WGS sequence"/>
</dbReference>
<proteinExistence type="predicted"/>
<feature type="region of interest" description="Disordered" evidence="1">
    <location>
        <begin position="222"/>
        <end position="254"/>
    </location>
</feature>
<dbReference type="Pfam" id="PF02667">
    <property type="entry name" value="SCFA_trans"/>
    <property type="match status" value="1"/>
</dbReference>
<dbReference type="PANTHER" id="PTHR41983">
    <property type="entry name" value="SHORT-CHAIN FATTY ACID TRANSPORTER-RELATED"/>
    <property type="match status" value="1"/>
</dbReference>
<keyword evidence="2" id="KW-0472">Membrane</keyword>
<organism evidence="3 4">
    <name type="scientific">Roseovarius lutimaris</name>
    <dbReference type="NCBI Taxonomy" id="1005928"/>
    <lineage>
        <taxon>Bacteria</taxon>
        <taxon>Pseudomonadati</taxon>
        <taxon>Pseudomonadota</taxon>
        <taxon>Alphaproteobacteria</taxon>
        <taxon>Rhodobacterales</taxon>
        <taxon>Roseobacteraceae</taxon>
        <taxon>Roseovarius</taxon>
    </lineage>
</organism>
<gene>
    <name evidence="3" type="ORF">SAMN04487859_11066</name>
</gene>
<keyword evidence="2" id="KW-0812">Transmembrane</keyword>
<feature type="transmembrane region" description="Helical" evidence="2">
    <location>
        <begin position="93"/>
        <end position="121"/>
    </location>
</feature>
<dbReference type="OrthoDB" id="9342495at2"/>
<evidence type="ECO:0000313" key="4">
    <source>
        <dbReference type="Proteomes" id="UP000198599"/>
    </source>
</evidence>